<accession>A0ABT3SDI9</accession>
<dbReference type="SMART" id="SM00228">
    <property type="entry name" value="PDZ"/>
    <property type="match status" value="1"/>
</dbReference>
<evidence type="ECO:0000256" key="2">
    <source>
        <dbReference type="ARBA" id="ARBA00022670"/>
    </source>
</evidence>
<keyword evidence="5" id="KW-0812">Transmembrane</keyword>
<keyword evidence="3" id="KW-0378">Hydrolase</keyword>
<name>A0ABT3SDI9_9MYCO</name>
<dbReference type="PANTHER" id="PTHR43343:SF3">
    <property type="entry name" value="PROTEASE DO-LIKE 8, CHLOROPLASTIC"/>
    <property type="match status" value="1"/>
</dbReference>
<dbReference type="InterPro" id="IPR009003">
    <property type="entry name" value="Peptidase_S1_PA"/>
</dbReference>
<dbReference type="InterPro" id="IPR001940">
    <property type="entry name" value="Peptidase_S1C"/>
</dbReference>
<evidence type="ECO:0000259" key="6">
    <source>
        <dbReference type="SMART" id="SM00228"/>
    </source>
</evidence>
<dbReference type="RefSeq" id="WP_265997264.1">
    <property type="nucleotide sequence ID" value="NZ_JAPJDN010000009.1"/>
</dbReference>
<evidence type="ECO:0000256" key="1">
    <source>
        <dbReference type="ARBA" id="ARBA00010541"/>
    </source>
</evidence>
<dbReference type="SUPFAM" id="SSF50494">
    <property type="entry name" value="Trypsin-like serine proteases"/>
    <property type="match status" value="1"/>
</dbReference>
<evidence type="ECO:0000313" key="8">
    <source>
        <dbReference type="Proteomes" id="UP001300745"/>
    </source>
</evidence>
<reference evidence="7 8" key="1">
    <citation type="submission" date="2022-11" db="EMBL/GenBank/DDBJ databases">
        <title>Mycobacterium sp. nov.</title>
        <authorList>
            <person name="Papic B."/>
            <person name="Spicic S."/>
            <person name="Duvnjak S."/>
        </authorList>
    </citation>
    <scope>NUCLEOTIDE SEQUENCE [LARGE SCALE GENOMIC DNA]</scope>
    <source>
        <strain evidence="7 8">CVI_P4</strain>
    </source>
</reference>
<feature type="region of interest" description="Disordered" evidence="4">
    <location>
        <begin position="1"/>
        <end position="50"/>
    </location>
</feature>
<feature type="transmembrane region" description="Helical" evidence="5">
    <location>
        <begin position="86"/>
        <end position="109"/>
    </location>
</feature>
<dbReference type="EMBL" id="JAPJDO010000009">
    <property type="protein sequence ID" value="MCX2937571.1"/>
    <property type="molecule type" value="Genomic_DNA"/>
</dbReference>
<dbReference type="InterPro" id="IPR043504">
    <property type="entry name" value="Peptidase_S1_PA_chymotrypsin"/>
</dbReference>
<dbReference type="PANTHER" id="PTHR43343">
    <property type="entry name" value="PEPTIDASE S12"/>
    <property type="match status" value="1"/>
</dbReference>
<dbReference type="Gene3D" id="2.40.10.10">
    <property type="entry name" value="Trypsin-like serine proteases"/>
    <property type="match status" value="2"/>
</dbReference>
<evidence type="ECO:0000256" key="5">
    <source>
        <dbReference type="SAM" id="Phobius"/>
    </source>
</evidence>
<dbReference type="PRINTS" id="PR00834">
    <property type="entry name" value="PROTEASES2C"/>
</dbReference>
<dbReference type="InterPro" id="IPR051201">
    <property type="entry name" value="Chloro_Bact_Ser_Proteases"/>
</dbReference>
<keyword evidence="8" id="KW-1185">Reference proteome</keyword>
<dbReference type="Proteomes" id="UP001300745">
    <property type="component" value="Unassembled WGS sequence"/>
</dbReference>
<sequence>MTDPSRYSPPQQHGHSGPNQHAASGYSQPPGTAGYQQPYDWRYATQQQQPGYRQAYDPYHAVRQGHPSTTPGMPTMPPRRRSRAGALTAGALAIAVVSAGVGGTVALLAQPDRQPVGSVLQGSPNVPANVPAANLPVGSVEQVAAKVVPSVVKLETEFGRQSEEGSGIILSSDGLILTNNHVVAAAKPGGLGPAAPPAIPGLPSLVPGGPGSSGVPSAPSTDGAPKTIVTFSDGRTASFTVIGTDPASDIAVVRAQGVSGLTPISVGSSSNLRVGQDVVAVGSPLGLEGTVTTGIVSALNRPVATGGDANNQNTVLDAIQTDAAINPGNSGGALVNMSGELVGVNSAIATLGGDSPDAQSGSIGLGFAIPVDQAKRIADELISTGTATHASLGVQVSNDMTTHGAKIVDVTKGGAAAAAGLPSGVVVTKVDDRVIGSADALVAAVRSRAPGDKVTLTFTDPSGTDRSVQVTLGKATQ</sequence>
<dbReference type="InterPro" id="IPR001478">
    <property type="entry name" value="PDZ"/>
</dbReference>
<gene>
    <name evidence="7" type="ORF">ORI27_12745</name>
</gene>
<keyword evidence="2" id="KW-0645">Protease</keyword>
<feature type="domain" description="PDZ" evidence="6">
    <location>
        <begin position="390"/>
        <end position="462"/>
    </location>
</feature>
<dbReference type="SUPFAM" id="SSF50156">
    <property type="entry name" value="PDZ domain-like"/>
    <property type="match status" value="1"/>
</dbReference>
<keyword evidence="5" id="KW-0472">Membrane</keyword>
<proteinExistence type="inferred from homology"/>
<protein>
    <submittedName>
        <fullName evidence="7">Trypsin-like peptidase domain-containing protein</fullName>
    </submittedName>
</protein>
<dbReference type="Pfam" id="PF13365">
    <property type="entry name" value="Trypsin_2"/>
    <property type="match status" value="1"/>
</dbReference>
<evidence type="ECO:0000256" key="3">
    <source>
        <dbReference type="ARBA" id="ARBA00022801"/>
    </source>
</evidence>
<organism evidence="7 8">
    <name type="scientific">Mycobacterium pinniadriaticum</name>
    <dbReference type="NCBI Taxonomy" id="2994102"/>
    <lineage>
        <taxon>Bacteria</taxon>
        <taxon>Bacillati</taxon>
        <taxon>Actinomycetota</taxon>
        <taxon>Actinomycetes</taxon>
        <taxon>Mycobacteriales</taxon>
        <taxon>Mycobacteriaceae</taxon>
        <taxon>Mycobacterium</taxon>
    </lineage>
</organism>
<comment type="similarity">
    <text evidence="1">Belongs to the peptidase S1C family.</text>
</comment>
<dbReference type="Gene3D" id="2.30.42.10">
    <property type="match status" value="1"/>
</dbReference>
<comment type="caution">
    <text evidence="7">The sequence shown here is derived from an EMBL/GenBank/DDBJ whole genome shotgun (WGS) entry which is preliminary data.</text>
</comment>
<feature type="compositionally biased region" description="Polar residues" evidence="4">
    <location>
        <begin position="8"/>
        <end position="30"/>
    </location>
</feature>
<evidence type="ECO:0000313" key="7">
    <source>
        <dbReference type="EMBL" id="MCX2937571.1"/>
    </source>
</evidence>
<evidence type="ECO:0000256" key="4">
    <source>
        <dbReference type="SAM" id="MobiDB-lite"/>
    </source>
</evidence>
<dbReference type="InterPro" id="IPR036034">
    <property type="entry name" value="PDZ_sf"/>
</dbReference>
<dbReference type="Pfam" id="PF13180">
    <property type="entry name" value="PDZ_2"/>
    <property type="match status" value="1"/>
</dbReference>
<keyword evidence="5" id="KW-1133">Transmembrane helix</keyword>